<evidence type="ECO:0000313" key="3">
    <source>
        <dbReference type="EMBL" id="AKK08398.1"/>
    </source>
</evidence>
<dbReference type="Proteomes" id="UP000035540">
    <property type="component" value="Chromosome"/>
</dbReference>
<feature type="chain" id="PRO_5002554923" evidence="1">
    <location>
        <begin position="22"/>
        <end position="568"/>
    </location>
</feature>
<dbReference type="PATRIC" id="fig|136857.5.peg.945"/>
<evidence type="ECO:0000259" key="2">
    <source>
        <dbReference type="Pfam" id="PF00496"/>
    </source>
</evidence>
<dbReference type="EMBL" id="CP011545">
    <property type="protein sequence ID" value="AKK08398.1"/>
    <property type="molecule type" value="Genomic_DNA"/>
</dbReference>
<feature type="domain" description="Solute-binding protein family 5" evidence="2">
    <location>
        <begin position="123"/>
        <end position="484"/>
    </location>
</feature>
<keyword evidence="4" id="KW-1185">Reference proteome</keyword>
<dbReference type="KEGG" id="cted:CTEST_04755"/>
<dbReference type="PANTHER" id="PTHR30290">
    <property type="entry name" value="PERIPLASMIC BINDING COMPONENT OF ABC TRANSPORTER"/>
    <property type="match status" value="1"/>
</dbReference>
<dbReference type="Pfam" id="PF00496">
    <property type="entry name" value="SBP_bac_5"/>
    <property type="match status" value="1"/>
</dbReference>
<dbReference type="InterPro" id="IPR039424">
    <property type="entry name" value="SBP_5"/>
</dbReference>
<dbReference type="OrthoDB" id="7888869at2"/>
<dbReference type="PROSITE" id="PS51257">
    <property type="entry name" value="PROKAR_LIPOPROTEIN"/>
    <property type="match status" value="1"/>
</dbReference>
<reference evidence="4" key="2">
    <citation type="submission" date="2015-05" db="EMBL/GenBank/DDBJ databases">
        <title>Complete genome sequence of Corynebacterium testudinoris DSM 44614, recovered from necrotic lesions in the mouth of a tortoise.</title>
        <authorList>
            <person name="Ruckert C."/>
            <person name="Albersmeier A."/>
            <person name="Winkler A."/>
            <person name="Tauch A."/>
        </authorList>
    </citation>
    <scope>NUCLEOTIDE SEQUENCE [LARGE SCALE GENOMIC DNA]</scope>
    <source>
        <strain evidence="4">DSM 44614</strain>
    </source>
</reference>
<sequence length="568" mass="62297">MRSRIRTLTIATLSVSALTLAACGSGGGSSDSTSGGSAGSEAIDAHSVSASGDYNIQERDALQDGGTLTLPLAELSQQQNTWQADGNLYTKNVWKWYNPQVSLFDGDGTWHANPDYLTDVKDEVVDGNTVLTYTIHPDATFNDGTPIDWTTFEHTWKFSNGENEELNVSSTDGYELIKSVERGENDKQAVVTFDGSYAWWQGLFGFLLHNAVNTPDLYNTGYLGQVRPEWGAGPYKVENVNFNTGEISFVQNENWWGDTGKLDKIVYRQMEDQASLNALRAGEIDASGVATKDRLATAKEMGDKLDIRTALLPANYLMTVNSKSPMLEDIKVREAVMTAVDREQIAAIRFNGLDYTEDLPGSFALFQTQEGYENNFGEVLSFDADRAKTLLDEAGWTEGANGIREKDGQPLTLRYVITGESPMVQATAGAIQAMLKNVGVDVQIQERPSSEFSQVTSQRDFDIFLMGFRSGDPFGVAYFGQVYLSDSELNLSGTGTPELDTKIRELQRISDPDEQIARANVLEQEAMGTFGIMPYANGPEIVAVKPGLANYGAMSFAEIPVEDIGWEK</sequence>
<evidence type="ECO:0000313" key="4">
    <source>
        <dbReference type="Proteomes" id="UP000035540"/>
    </source>
</evidence>
<gene>
    <name evidence="3" type="ORF">CTEST_04755</name>
</gene>
<protein>
    <submittedName>
        <fullName evidence="3">ABC-type dipeptide transport system, periplasmic component</fullName>
    </submittedName>
</protein>
<dbReference type="GO" id="GO:0015833">
    <property type="term" value="P:peptide transport"/>
    <property type="evidence" value="ECO:0007669"/>
    <property type="project" value="TreeGrafter"/>
</dbReference>
<dbReference type="GO" id="GO:1904680">
    <property type="term" value="F:peptide transmembrane transporter activity"/>
    <property type="evidence" value="ECO:0007669"/>
    <property type="project" value="TreeGrafter"/>
</dbReference>
<dbReference type="STRING" id="136857.CTEST_04755"/>
<feature type="signal peptide" evidence="1">
    <location>
        <begin position="1"/>
        <end position="21"/>
    </location>
</feature>
<dbReference type="SUPFAM" id="SSF53850">
    <property type="entry name" value="Periplasmic binding protein-like II"/>
    <property type="match status" value="1"/>
</dbReference>
<accession>A0A0G3H953</accession>
<dbReference type="PANTHER" id="PTHR30290:SF65">
    <property type="entry name" value="MONOACYL PHOSPHATIDYLINOSITOL TETRAMANNOSIDE-BINDING PROTEIN LPQW-RELATED"/>
    <property type="match status" value="1"/>
</dbReference>
<dbReference type="AlphaFoldDB" id="A0A0G3H953"/>
<evidence type="ECO:0000256" key="1">
    <source>
        <dbReference type="SAM" id="SignalP"/>
    </source>
</evidence>
<proteinExistence type="predicted"/>
<keyword evidence="1" id="KW-0732">Signal</keyword>
<dbReference type="InterPro" id="IPR000914">
    <property type="entry name" value="SBP_5_dom"/>
</dbReference>
<dbReference type="CDD" id="cd08501">
    <property type="entry name" value="PBP2_Lpqw"/>
    <property type="match status" value="1"/>
</dbReference>
<organism evidence="3 4">
    <name type="scientific">Corynebacterium testudinoris</name>
    <dbReference type="NCBI Taxonomy" id="136857"/>
    <lineage>
        <taxon>Bacteria</taxon>
        <taxon>Bacillati</taxon>
        <taxon>Actinomycetota</taxon>
        <taxon>Actinomycetes</taxon>
        <taxon>Mycobacteriales</taxon>
        <taxon>Corynebacteriaceae</taxon>
        <taxon>Corynebacterium</taxon>
    </lineage>
</organism>
<reference evidence="3 4" key="1">
    <citation type="journal article" date="2015" name="Genome Announc.">
        <title>Complete Genome Sequence of the Type Strain Corynebacterium testudinoris DSM 44614, Recovered from Necrotic Lesions in the Mouth of a Tortoise.</title>
        <authorList>
            <person name="Ruckert C."/>
            <person name="Kriete M."/>
            <person name="Jaenicke S."/>
            <person name="Winkler A."/>
            <person name="Tauch A."/>
        </authorList>
    </citation>
    <scope>NUCLEOTIDE SEQUENCE [LARGE SCALE GENOMIC DNA]</scope>
    <source>
        <strain evidence="3 4">DSM 44614</strain>
    </source>
</reference>
<name>A0A0G3H953_9CORY</name>
<dbReference type="Gene3D" id="3.40.190.10">
    <property type="entry name" value="Periplasmic binding protein-like II"/>
    <property type="match status" value="1"/>
</dbReference>
<dbReference type="RefSeq" id="WP_047252764.1">
    <property type="nucleotide sequence ID" value="NZ_CP011545.1"/>
</dbReference>
<dbReference type="Gene3D" id="3.10.105.10">
    <property type="entry name" value="Dipeptide-binding Protein, Domain 3"/>
    <property type="match status" value="1"/>
</dbReference>